<dbReference type="EMBL" id="CP011058">
    <property type="protein sequence ID" value="AJY75121.1"/>
    <property type="molecule type" value="Genomic_DNA"/>
</dbReference>
<keyword evidence="3" id="KW-1185">Reference proteome</keyword>
<accession>A0A0D5NIP0</accession>
<feature type="coiled-coil region" evidence="1">
    <location>
        <begin position="11"/>
        <end position="57"/>
    </location>
</feature>
<dbReference type="PATRIC" id="fig|1126833.4.peg.2560"/>
<dbReference type="RefSeq" id="WP_045670554.1">
    <property type="nucleotide sequence ID" value="NZ_CP011058.1"/>
</dbReference>
<protein>
    <recommendedName>
        <fullName evidence="4">DUF2524 domain-containing protein</fullName>
    </recommendedName>
</protein>
<dbReference type="KEGG" id="pbj:VN24_11705"/>
<sequence>MLNSLEINYDCSNAGEDLHQLKQELEQLKTINRNDRSIEMTETINRLENQIQFIQTKCDIR</sequence>
<reference evidence="2 3" key="1">
    <citation type="journal article" date="2015" name="J. Biotechnol.">
        <title>Complete genome sequence of Paenibacillus beijingensis 7188(T) (=DSM 24997(T)), a novel rhizobacterium from jujube garden soil.</title>
        <authorList>
            <person name="Kwak Y."/>
            <person name="Shin J.H."/>
        </authorList>
    </citation>
    <scope>NUCLEOTIDE SEQUENCE [LARGE SCALE GENOMIC DNA]</scope>
    <source>
        <strain evidence="2 3">DSM 24997</strain>
    </source>
</reference>
<dbReference type="HOGENOM" id="CLU_2918251_0_0_9"/>
<organism evidence="2 3">
    <name type="scientific">Paenibacillus beijingensis</name>
    <dbReference type="NCBI Taxonomy" id="1126833"/>
    <lineage>
        <taxon>Bacteria</taxon>
        <taxon>Bacillati</taxon>
        <taxon>Bacillota</taxon>
        <taxon>Bacilli</taxon>
        <taxon>Bacillales</taxon>
        <taxon>Paenibacillaceae</taxon>
        <taxon>Paenibacillus</taxon>
    </lineage>
</organism>
<evidence type="ECO:0008006" key="4">
    <source>
        <dbReference type="Google" id="ProtNLM"/>
    </source>
</evidence>
<dbReference type="Proteomes" id="UP000032633">
    <property type="component" value="Chromosome"/>
</dbReference>
<proteinExistence type="predicted"/>
<keyword evidence="1" id="KW-0175">Coiled coil</keyword>
<reference evidence="3" key="2">
    <citation type="submission" date="2015-03" db="EMBL/GenBank/DDBJ databases">
        <title>Genome sequence of Paenibacillus beijingensis strain DSM 24997T.</title>
        <authorList>
            <person name="Kwak Y."/>
            <person name="Shin J.-H."/>
        </authorList>
    </citation>
    <scope>NUCLEOTIDE SEQUENCE [LARGE SCALE GENOMIC DNA]</scope>
    <source>
        <strain evidence="3">DSM 24997</strain>
    </source>
</reference>
<evidence type="ECO:0000313" key="3">
    <source>
        <dbReference type="Proteomes" id="UP000032633"/>
    </source>
</evidence>
<evidence type="ECO:0000313" key="2">
    <source>
        <dbReference type="EMBL" id="AJY75121.1"/>
    </source>
</evidence>
<evidence type="ECO:0000256" key="1">
    <source>
        <dbReference type="SAM" id="Coils"/>
    </source>
</evidence>
<dbReference type="AlphaFoldDB" id="A0A0D5NIP0"/>
<dbReference type="OrthoDB" id="2626605at2"/>
<gene>
    <name evidence="2" type="ORF">VN24_11705</name>
</gene>
<dbReference type="STRING" id="1126833.VN24_11705"/>
<name>A0A0D5NIP0_9BACL</name>